<dbReference type="InterPro" id="IPR012337">
    <property type="entry name" value="RNaseH-like_sf"/>
</dbReference>
<dbReference type="GO" id="GO:0005634">
    <property type="term" value="C:nucleus"/>
    <property type="evidence" value="ECO:0007669"/>
    <property type="project" value="UniProtKB-SubCell"/>
</dbReference>
<organism evidence="11 12">
    <name type="scientific">Cyprinus carpio</name>
    <name type="common">Common carp</name>
    <dbReference type="NCBI Taxonomy" id="7962"/>
    <lineage>
        <taxon>Eukaryota</taxon>
        <taxon>Metazoa</taxon>
        <taxon>Chordata</taxon>
        <taxon>Craniata</taxon>
        <taxon>Vertebrata</taxon>
        <taxon>Euteleostomi</taxon>
        <taxon>Actinopterygii</taxon>
        <taxon>Neopterygii</taxon>
        <taxon>Teleostei</taxon>
        <taxon>Ostariophysi</taxon>
        <taxon>Cypriniformes</taxon>
        <taxon>Cyprinidae</taxon>
        <taxon>Cyprininae</taxon>
        <taxon>Cyprinus</taxon>
    </lineage>
</organism>
<dbReference type="Pfam" id="PF05699">
    <property type="entry name" value="Dimer_Tnp_hAT"/>
    <property type="match status" value="1"/>
</dbReference>
<keyword evidence="2" id="KW-0479">Metal-binding</keyword>
<dbReference type="Pfam" id="PF02892">
    <property type="entry name" value="zf-BED"/>
    <property type="match status" value="1"/>
</dbReference>
<evidence type="ECO:0000313" key="12">
    <source>
        <dbReference type="Proteomes" id="UP000694701"/>
    </source>
</evidence>
<evidence type="ECO:0000256" key="7">
    <source>
        <dbReference type="ARBA" id="ARBA00023163"/>
    </source>
</evidence>
<dbReference type="SUPFAM" id="SSF57667">
    <property type="entry name" value="beta-beta-alpha zinc fingers"/>
    <property type="match status" value="1"/>
</dbReference>
<proteinExistence type="predicted"/>
<dbReference type="PANTHER" id="PTHR46481">
    <property type="entry name" value="ZINC FINGER BED DOMAIN-CONTAINING PROTEIN 4"/>
    <property type="match status" value="1"/>
</dbReference>
<comment type="subcellular location">
    <subcellularLocation>
        <location evidence="1">Nucleus</location>
    </subcellularLocation>
</comment>
<dbReference type="Ensembl" id="ENSCCRT00020104957.1">
    <property type="protein sequence ID" value="ENSCCRP00020095993.1"/>
    <property type="gene ID" value="ENSCCRG00020044215.1"/>
</dbReference>
<dbReference type="InterPro" id="IPR052035">
    <property type="entry name" value="ZnF_BED_domain_contain"/>
</dbReference>
<keyword evidence="6" id="KW-0238">DNA-binding</keyword>
<dbReference type="Gene3D" id="1.10.10.1070">
    <property type="entry name" value="Zinc finger, BED domain-containing"/>
    <property type="match status" value="1"/>
</dbReference>
<dbReference type="SUPFAM" id="SSF53098">
    <property type="entry name" value="Ribonuclease H-like"/>
    <property type="match status" value="1"/>
</dbReference>
<dbReference type="InterPro" id="IPR036236">
    <property type="entry name" value="Znf_C2H2_sf"/>
</dbReference>
<accession>A0A8C2JMY5</accession>
<evidence type="ECO:0000256" key="1">
    <source>
        <dbReference type="ARBA" id="ARBA00004123"/>
    </source>
</evidence>
<keyword evidence="5" id="KW-0805">Transcription regulation</keyword>
<dbReference type="InterPro" id="IPR008906">
    <property type="entry name" value="HATC_C_dom"/>
</dbReference>
<dbReference type="SMART" id="SM00614">
    <property type="entry name" value="ZnF_BED"/>
    <property type="match status" value="1"/>
</dbReference>
<evidence type="ECO:0000259" key="10">
    <source>
        <dbReference type="PROSITE" id="PS50808"/>
    </source>
</evidence>
<feature type="domain" description="BED-type" evidence="10">
    <location>
        <begin position="21"/>
        <end position="79"/>
    </location>
</feature>
<dbReference type="GO" id="GO:0003677">
    <property type="term" value="F:DNA binding"/>
    <property type="evidence" value="ECO:0007669"/>
    <property type="project" value="UniProtKB-KW"/>
</dbReference>
<dbReference type="GO" id="GO:0046983">
    <property type="term" value="F:protein dimerization activity"/>
    <property type="evidence" value="ECO:0007669"/>
    <property type="project" value="InterPro"/>
</dbReference>
<dbReference type="AlphaFoldDB" id="A0A8C2JMY5"/>
<sequence>MAESAEPNSTAAEKAILTPQNLKSHVWKYFGFWSVGCKIVEPRDKVVCKLCKIQLAYHSTTNNMRSHLKNVHLNEHGIMCGTPAKQSRLDTYFALPTTSSLSATQQEAITEKLISFICKDMRPISVVDGSGFREFCQAMEPRYHIPSRGTVTNRIVEVYNSTSNKIKESIKDKDVALTTDGWTSLVTVSYVTATAHWINDDWEMLNDVLKTKELKVSHTAENVGDCIQEILDVIGIERGSVIAITMDNAPNYVNAVERHLQTVNIPCVAHTINLAVRKGLGVRAIEIPVSRLKVAISHFSKSSADSYLLQQKQQLLGLETEKLINDWVLKPFKVATEALSTAKYPTASAVLPLIHVLLAQLNKQRSSQILRSVIVWKFMLLNKVSYLDPRFHRLVYLKEEQRRQVQVAILEEMKQVNVAGGTGSEAAAGQPRDQQPAEKTVLSAMGCLFEDMYCMDSPDQDISLLLQKEMLMYEQESPIPAQQNPLMWWKTLGSWRYLHVAQMSKKYLSIPRSSVRSECVFSSTGNIVNIKATSSDERALAPGLTTTRWP</sequence>
<protein>
    <recommendedName>
        <fullName evidence="10">BED-type domain-containing protein</fullName>
    </recommendedName>
</protein>
<evidence type="ECO:0000256" key="3">
    <source>
        <dbReference type="ARBA" id="ARBA00022771"/>
    </source>
</evidence>
<dbReference type="GO" id="GO:0008270">
    <property type="term" value="F:zinc ion binding"/>
    <property type="evidence" value="ECO:0007669"/>
    <property type="project" value="UniProtKB-KW"/>
</dbReference>
<keyword evidence="4" id="KW-0862">Zinc</keyword>
<dbReference type="SUPFAM" id="SSF140996">
    <property type="entry name" value="Hermes dimerisation domain"/>
    <property type="match status" value="1"/>
</dbReference>
<evidence type="ECO:0000256" key="6">
    <source>
        <dbReference type="ARBA" id="ARBA00023125"/>
    </source>
</evidence>
<keyword evidence="7" id="KW-0804">Transcription</keyword>
<evidence type="ECO:0000256" key="2">
    <source>
        <dbReference type="ARBA" id="ARBA00022723"/>
    </source>
</evidence>
<keyword evidence="8" id="KW-0539">Nucleus</keyword>
<evidence type="ECO:0000256" key="5">
    <source>
        <dbReference type="ARBA" id="ARBA00023015"/>
    </source>
</evidence>
<dbReference type="PROSITE" id="PS50808">
    <property type="entry name" value="ZF_BED"/>
    <property type="match status" value="1"/>
</dbReference>
<reference evidence="11" key="1">
    <citation type="submission" date="2025-08" db="UniProtKB">
        <authorList>
            <consortium name="Ensembl"/>
        </authorList>
    </citation>
    <scope>IDENTIFICATION</scope>
</reference>
<keyword evidence="3 9" id="KW-0863">Zinc-finger</keyword>
<dbReference type="InterPro" id="IPR003656">
    <property type="entry name" value="Znf_BED"/>
</dbReference>
<dbReference type="Proteomes" id="UP000694701">
    <property type="component" value="Unplaced"/>
</dbReference>
<dbReference type="PANTHER" id="PTHR46481:SF10">
    <property type="entry name" value="ZINC FINGER BED DOMAIN-CONTAINING PROTEIN 39"/>
    <property type="match status" value="1"/>
</dbReference>
<evidence type="ECO:0000256" key="4">
    <source>
        <dbReference type="ARBA" id="ARBA00022833"/>
    </source>
</evidence>
<name>A0A8C2JMY5_CYPCA</name>
<evidence type="ECO:0000256" key="8">
    <source>
        <dbReference type="ARBA" id="ARBA00023242"/>
    </source>
</evidence>
<evidence type="ECO:0000313" key="11">
    <source>
        <dbReference type="Ensembl" id="ENSCCRP00020095993.1"/>
    </source>
</evidence>
<evidence type="ECO:0000256" key="9">
    <source>
        <dbReference type="PROSITE-ProRule" id="PRU00027"/>
    </source>
</evidence>